<sequence>MFLFDISTPTSHHRCITTYICVLTPADATAHANASPALVHHAHFSSTIPAIDSMPSEPPSSSHGHSRAHSRVPLRSTRLRTTTGRTTAAARTALERELFQLAPI</sequence>
<feature type="region of interest" description="Disordered" evidence="1">
    <location>
        <begin position="49"/>
        <end position="87"/>
    </location>
</feature>
<evidence type="ECO:0000313" key="2">
    <source>
        <dbReference type="EMBL" id="EKM48816.1"/>
    </source>
</evidence>
<evidence type="ECO:0000256" key="1">
    <source>
        <dbReference type="SAM" id="MobiDB-lite"/>
    </source>
</evidence>
<dbReference type="HOGENOM" id="CLU_2251008_0_0_1"/>
<accession>K5UH75</accession>
<evidence type="ECO:0000313" key="3">
    <source>
        <dbReference type="Proteomes" id="UP000008370"/>
    </source>
</evidence>
<dbReference type="EMBL" id="JH930712">
    <property type="protein sequence ID" value="EKM48816.1"/>
    <property type="molecule type" value="Genomic_DNA"/>
</dbReference>
<name>K5UH75_PHACS</name>
<dbReference type="AlphaFoldDB" id="K5UH75"/>
<organism evidence="2 3">
    <name type="scientific">Phanerochaete carnosa (strain HHB-10118-sp)</name>
    <name type="common">White-rot fungus</name>
    <name type="synonym">Peniophora carnosa</name>
    <dbReference type="NCBI Taxonomy" id="650164"/>
    <lineage>
        <taxon>Eukaryota</taxon>
        <taxon>Fungi</taxon>
        <taxon>Dikarya</taxon>
        <taxon>Basidiomycota</taxon>
        <taxon>Agaricomycotina</taxon>
        <taxon>Agaricomycetes</taxon>
        <taxon>Polyporales</taxon>
        <taxon>Phanerochaetaceae</taxon>
        <taxon>Phanerochaete</taxon>
    </lineage>
</organism>
<dbReference type="KEGG" id="pco:PHACADRAFT_266081"/>
<gene>
    <name evidence="2" type="ORF">PHACADRAFT_266081</name>
</gene>
<dbReference type="GeneID" id="18919293"/>
<protein>
    <submittedName>
        <fullName evidence="2">Uncharacterized protein</fullName>
    </submittedName>
</protein>
<dbReference type="Proteomes" id="UP000008370">
    <property type="component" value="Unassembled WGS sequence"/>
</dbReference>
<keyword evidence="3" id="KW-1185">Reference proteome</keyword>
<dbReference type="InParanoid" id="K5UH75"/>
<feature type="compositionally biased region" description="Low complexity" evidence="1">
    <location>
        <begin position="53"/>
        <end position="63"/>
    </location>
</feature>
<reference evidence="2 3" key="1">
    <citation type="journal article" date="2012" name="BMC Genomics">
        <title>Comparative genomics of the white-rot fungi, Phanerochaete carnosa and P. chrysosporium, to elucidate the genetic basis of the distinct wood types they colonize.</title>
        <authorList>
            <person name="Suzuki H."/>
            <person name="MacDonald J."/>
            <person name="Syed K."/>
            <person name="Salamov A."/>
            <person name="Hori C."/>
            <person name="Aerts A."/>
            <person name="Henrissat B."/>
            <person name="Wiebenga A."/>
            <person name="vanKuyk P.A."/>
            <person name="Barry K."/>
            <person name="Lindquist E."/>
            <person name="LaButti K."/>
            <person name="Lapidus A."/>
            <person name="Lucas S."/>
            <person name="Coutinho P."/>
            <person name="Gong Y."/>
            <person name="Samejima M."/>
            <person name="Mahadevan R."/>
            <person name="Abou-Zaid M."/>
            <person name="de Vries R.P."/>
            <person name="Igarashi K."/>
            <person name="Yadav J.S."/>
            <person name="Grigoriev I.V."/>
            <person name="Master E.R."/>
        </authorList>
    </citation>
    <scope>NUCLEOTIDE SEQUENCE [LARGE SCALE GENOMIC DNA]</scope>
    <source>
        <strain evidence="2 3">HHB-10118-sp</strain>
    </source>
</reference>
<proteinExistence type="predicted"/>
<feature type="compositionally biased region" description="Low complexity" evidence="1">
    <location>
        <begin position="74"/>
        <end position="87"/>
    </location>
</feature>
<dbReference type="RefSeq" id="XP_007402632.1">
    <property type="nucleotide sequence ID" value="XM_007402570.1"/>
</dbReference>